<dbReference type="EMBL" id="KZ678382">
    <property type="protein sequence ID" value="PSS00675.1"/>
    <property type="molecule type" value="Genomic_DNA"/>
</dbReference>
<dbReference type="AlphaFoldDB" id="A0A2T3AJG9"/>
<dbReference type="PANTHER" id="PTHR46411:SF2">
    <property type="entry name" value="AAA+ ATPASE DOMAIN-CONTAINING PROTEIN"/>
    <property type="match status" value="1"/>
</dbReference>
<dbReference type="STRING" id="2025994.A0A2T3AJG9"/>
<evidence type="ECO:0000313" key="4">
    <source>
        <dbReference type="Proteomes" id="UP000241462"/>
    </source>
</evidence>
<name>A0A2T3AJG9_9PEZI</name>
<evidence type="ECO:0000256" key="1">
    <source>
        <dbReference type="SAM" id="MobiDB-lite"/>
    </source>
</evidence>
<feature type="compositionally biased region" description="Basic and acidic residues" evidence="1">
    <location>
        <begin position="30"/>
        <end position="43"/>
    </location>
</feature>
<keyword evidence="4" id="KW-1185">Reference proteome</keyword>
<dbReference type="InterPro" id="IPR027417">
    <property type="entry name" value="P-loop_NTPase"/>
</dbReference>
<dbReference type="GO" id="GO:0005524">
    <property type="term" value="F:ATP binding"/>
    <property type="evidence" value="ECO:0007669"/>
    <property type="project" value="InterPro"/>
</dbReference>
<organism evidence="3 4">
    <name type="scientific">Coniella lustricola</name>
    <dbReference type="NCBI Taxonomy" id="2025994"/>
    <lineage>
        <taxon>Eukaryota</taxon>
        <taxon>Fungi</taxon>
        <taxon>Dikarya</taxon>
        <taxon>Ascomycota</taxon>
        <taxon>Pezizomycotina</taxon>
        <taxon>Sordariomycetes</taxon>
        <taxon>Sordariomycetidae</taxon>
        <taxon>Diaporthales</taxon>
        <taxon>Schizoparmaceae</taxon>
        <taxon>Coniella</taxon>
    </lineage>
</organism>
<feature type="region of interest" description="Disordered" evidence="1">
    <location>
        <begin position="357"/>
        <end position="384"/>
    </location>
</feature>
<feature type="compositionally biased region" description="Basic and acidic residues" evidence="1">
    <location>
        <begin position="357"/>
        <end position="367"/>
    </location>
</feature>
<gene>
    <name evidence="3" type="ORF">BD289DRAFT_450244</name>
</gene>
<protein>
    <recommendedName>
        <fullName evidence="2">AAA+ ATPase domain-containing protein</fullName>
    </recommendedName>
</protein>
<reference evidence="3 4" key="1">
    <citation type="journal article" date="2018" name="Mycol. Prog.">
        <title>Coniella lustricola, a new species from submerged detritus.</title>
        <authorList>
            <person name="Raudabaugh D.B."/>
            <person name="Iturriaga T."/>
            <person name="Carver A."/>
            <person name="Mondo S."/>
            <person name="Pangilinan J."/>
            <person name="Lipzen A."/>
            <person name="He G."/>
            <person name="Amirebrahimi M."/>
            <person name="Grigoriev I.V."/>
            <person name="Miller A.N."/>
        </authorList>
    </citation>
    <scope>NUCLEOTIDE SEQUENCE [LARGE SCALE GENOMIC DNA]</scope>
    <source>
        <strain evidence="3 4">B22-T-1</strain>
    </source>
</reference>
<dbReference type="InterPro" id="IPR054289">
    <property type="entry name" value="DUF7025"/>
</dbReference>
<dbReference type="InterPro" id="IPR003593">
    <property type="entry name" value="AAA+_ATPase"/>
</dbReference>
<dbReference type="InterPro" id="IPR003959">
    <property type="entry name" value="ATPase_AAA_core"/>
</dbReference>
<dbReference type="Pfam" id="PF22942">
    <property type="entry name" value="DUF7025"/>
    <property type="match status" value="1"/>
</dbReference>
<feature type="region of interest" description="Disordered" evidence="1">
    <location>
        <begin position="29"/>
        <end position="71"/>
    </location>
</feature>
<dbReference type="InParanoid" id="A0A2T3AJG9"/>
<accession>A0A2T3AJG9</accession>
<dbReference type="CDD" id="cd19481">
    <property type="entry name" value="RecA-like_protease"/>
    <property type="match status" value="1"/>
</dbReference>
<feature type="compositionally biased region" description="Basic and acidic residues" evidence="1">
    <location>
        <begin position="50"/>
        <end position="71"/>
    </location>
</feature>
<dbReference type="SMART" id="SM00382">
    <property type="entry name" value="AAA"/>
    <property type="match status" value="1"/>
</dbReference>
<dbReference type="PANTHER" id="PTHR46411">
    <property type="entry name" value="FAMILY ATPASE, PUTATIVE-RELATED"/>
    <property type="match status" value="1"/>
</dbReference>
<dbReference type="GO" id="GO:0016887">
    <property type="term" value="F:ATP hydrolysis activity"/>
    <property type="evidence" value="ECO:0007669"/>
    <property type="project" value="InterPro"/>
</dbReference>
<dbReference type="Pfam" id="PF00004">
    <property type="entry name" value="AAA"/>
    <property type="match status" value="1"/>
</dbReference>
<feature type="domain" description="AAA+ ATPase" evidence="2">
    <location>
        <begin position="526"/>
        <end position="652"/>
    </location>
</feature>
<dbReference type="OrthoDB" id="10042665at2759"/>
<dbReference type="Gene3D" id="3.40.50.300">
    <property type="entry name" value="P-loop containing nucleotide triphosphate hydrolases"/>
    <property type="match status" value="1"/>
</dbReference>
<evidence type="ECO:0000259" key="2">
    <source>
        <dbReference type="SMART" id="SM00382"/>
    </source>
</evidence>
<proteinExistence type="predicted"/>
<dbReference type="SUPFAM" id="SSF52540">
    <property type="entry name" value="P-loop containing nucleoside triphosphate hydrolases"/>
    <property type="match status" value="1"/>
</dbReference>
<dbReference type="Proteomes" id="UP000241462">
    <property type="component" value="Unassembled WGS sequence"/>
</dbReference>
<evidence type="ECO:0000313" key="3">
    <source>
        <dbReference type="EMBL" id="PSS00675.1"/>
    </source>
</evidence>
<sequence length="832" mass="94089">MAEDAVIETVHSRYIELLEKRIAQLQTLVDKADEKNGEKKEESTIGVVNKDGKKEDPKSDDKDGKKDDGKANDKKEARYRYVLRRWDKNAGTHKDEAVGPDWFEKTKNKDSAYVYRRIYDPETGEKGAYSEIEVEDPELIELLKKDIGKYPGISFDTETLSMNSPFPAIIHNYDKLQESAKASPNSQVCKDLENLLERVRSTPELDSYFKLRGNQEDGIKAVTFETLWTAFAPGTLIVVRNFNNIEQIMSVADSPIPYSPISKSPRLWMWAWTWDYDGHNLVKVWRDFKFDRFRGTKTVTELEYVPLAVYPEAEKLKRDVLARSQRFLKYTVQCAVGSDQVLKYDGFAYADERRTLANDEQDKHGGDDENPDYNPAQDEENSSNSKLVLIKGEVISDAAAYAQNTSSLLPIGDRNNQDTFIDRQPTTTEDDIFFETVSSLKPNEPLPMEDNFLLLPPRVLGYATRQRVWGQFHLDSASEKDKPNPHDFKQTLQLSQRYKDMIESLVAAHMHKVKRPITDIVEEKGKGLVLLLHGPPGVGKTLTAETVARATGKPLFVVSVAEIGLDASRAERKLEKIFALATKWGAVLLIDEADVFLETRNRHSPPSRNALVSVLLRVLEYYEGIIMMTTNRIKAIDVAVVSRIHLAVRYTDLDAEQMRNIFKYYLNQLRPHLIHDQADTMRFVDQFGHMYALNGRQIRNVVQAAQAYASFSLDNDELGVEAKNMMLVAQQQAQRYAMAGGGYGAPGLGYGGGGYGMPPALNMNTNAGPGMHGGYEVGYPQQSSMAGYTPVPRRPDGKMTTQHLRAVCDLTREFQEQLKEEARDQRNANEAR</sequence>